<keyword evidence="1" id="KW-0472">Membrane</keyword>
<sequence length="191" mass="21584">MEVIETSEKPSRWTKLKRVLKKGALQLIPLAVGWVSGMIFPPAGAALYKFLKDKIADSTIPIKISDSTLNKICNETIGKKSVDSLQRMLKIAISGSTHITEERLNMVISTLLRPLNDSLNDAMDYIKSFPDQVSYLMEEWAAENRELITELKIKVDEGFDKLQVELDKNQDKVMHGISDIMRKLSMFEGVL</sequence>
<dbReference type="AlphaFoldDB" id="X1BBX2"/>
<comment type="caution">
    <text evidence="2">The sequence shown here is derived from an EMBL/GenBank/DDBJ whole genome shotgun (WGS) entry which is preliminary data.</text>
</comment>
<protein>
    <submittedName>
        <fullName evidence="2">Uncharacterized protein</fullName>
    </submittedName>
</protein>
<proteinExistence type="predicted"/>
<keyword evidence="1" id="KW-1133">Transmembrane helix</keyword>
<name>X1BBX2_9ZZZZ</name>
<gene>
    <name evidence="2" type="ORF">S01H4_28027</name>
</gene>
<feature type="transmembrane region" description="Helical" evidence="1">
    <location>
        <begin position="27"/>
        <end position="48"/>
    </location>
</feature>
<dbReference type="EMBL" id="BART01013829">
    <property type="protein sequence ID" value="GAG81638.1"/>
    <property type="molecule type" value="Genomic_DNA"/>
</dbReference>
<evidence type="ECO:0000256" key="1">
    <source>
        <dbReference type="SAM" id="Phobius"/>
    </source>
</evidence>
<keyword evidence="1" id="KW-0812">Transmembrane</keyword>
<evidence type="ECO:0000313" key="2">
    <source>
        <dbReference type="EMBL" id="GAG81638.1"/>
    </source>
</evidence>
<organism evidence="2">
    <name type="scientific">marine sediment metagenome</name>
    <dbReference type="NCBI Taxonomy" id="412755"/>
    <lineage>
        <taxon>unclassified sequences</taxon>
        <taxon>metagenomes</taxon>
        <taxon>ecological metagenomes</taxon>
    </lineage>
</organism>
<reference evidence="2" key="1">
    <citation type="journal article" date="2014" name="Front. Microbiol.">
        <title>High frequency of phylogenetically diverse reductive dehalogenase-homologous genes in deep subseafloor sedimentary metagenomes.</title>
        <authorList>
            <person name="Kawai M."/>
            <person name="Futagami T."/>
            <person name="Toyoda A."/>
            <person name="Takaki Y."/>
            <person name="Nishi S."/>
            <person name="Hori S."/>
            <person name="Arai W."/>
            <person name="Tsubouchi T."/>
            <person name="Morono Y."/>
            <person name="Uchiyama I."/>
            <person name="Ito T."/>
            <person name="Fujiyama A."/>
            <person name="Inagaki F."/>
            <person name="Takami H."/>
        </authorList>
    </citation>
    <scope>NUCLEOTIDE SEQUENCE</scope>
    <source>
        <strain evidence="2">Expedition CK06-06</strain>
    </source>
</reference>
<feature type="non-terminal residue" evidence="2">
    <location>
        <position position="191"/>
    </location>
</feature>
<accession>X1BBX2</accession>